<dbReference type="SUPFAM" id="SSF48498">
    <property type="entry name" value="Tetracyclin repressor-like, C-terminal domain"/>
    <property type="match status" value="1"/>
</dbReference>
<evidence type="ECO:0000313" key="4">
    <source>
        <dbReference type="EMBL" id="TYQ03265.1"/>
    </source>
</evidence>
<keyword evidence="3" id="KW-0804">Transcription</keyword>
<dbReference type="GO" id="GO:0003700">
    <property type="term" value="F:DNA-binding transcription factor activity"/>
    <property type="evidence" value="ECO:0007669"/>
    <property type="project" value="TreeGrafter"/>
</dbReference>
<gene>
    <name evidence="4" type="ORF">FNL38_105415</name>
</gene>
<name>A0A652YN67_NOCGL</name>
<comment type="caution">
    <text evidence="4">The sequence shown here is derived from an EMBL/GenBank/DDBJ whole genome shotgun (WGS) entry which is preliminary data.</text>
</comment>
<dbReference type="EMBL" id="VNIQ01000005">
    <property type="protein sequence ID" value="TYQ03265.1"/>
    <property type="molecule type" value="Genomic_DNA"/>
</dbReference>
<dbReference type="AlphaFoldDB" id="A0A652YN67"/>
<proteinExistence type="predicted"/>
<dbReference type="NCBIfam" id="NF041196">
    <property type="entry name" value="ScbR_bind_reg"/>
    <property type="match status" value="1"/>
</dbReference>
<dbReference type="InterPro" id="IPR001647">
    <property type="entry name" value="HTH_TetR"/>
</dbReference>
<organism evidence="4">
    <name type="scientific">Nocardia globerula</name>
    <dbReference type="NCBI Taxonomy" id="1818"/>
    <lineage>
        <taxon>Bacteria</taxon>
        <taxon>Bacillati</taxon>
        <taxon>Actinomycetota</taxon>
        <taxon>Actinomycetes</taxon>
        <taxon>Mycobacteriales</taxon>
        <taxon>Nocardiaceae</taxon>
        <taxon>Nocardia</taxon>
    </lineage>
</organism>
<keyword evidence="2" id="KW-0238">DNA-binding</keyword>
<dbReference type="InterPro" id="IPR047923">
    <property type="entry name" value="ArpA-like"/>
</dbReference>
<dbReference type="InterPro" id="IPR036271">
    <property type="entry name" value="Tet_transcr_reg_TetR-rel_C_sf"/>
</dbReference>
<dbReference type="GO" id="GO:0000976">
    <property type="term" value="F:transcription cis-regulatory region binding"/>
    <property type="evidence" value="ECO:0007669"/>
    <property type="project" value="TreeGrafter"/>
</dbReference>
<dbReference type="InterPro" id="IPR050109">
    <property type="entry name" value="HTH-type_TetR-like_transc_reg"/>
</dbReference>
<dbReference type="Pfam" id="PF21935">
    <property type="entry name" value="TetR_C_45"/>
    <property type="match status" value="1"/>
</dbReference>
<dbReference type="PRINTS" id="PR00455">
    <property type="entry name" value="HTHTETR"/>
</dbReference>
<dbReference type="PANTHER" id="PTHR30055:SF234">
    <property type="entry name" value="HTH-TYPE TRANSCRIPTIONAL REGULATOR BETI"/>
    <property type="match status" value="1"/>
</dbReference>
<dbReference type="Pfam" id="PF00440">
    <property type="entry name" value="TetR_N"/>
    <property type="match status" value="1"/>
</dbReference>
<evidence type="ECO:0000256" key="2">
    <source>
        <dbReference type="ARBA" id="ARBA00023125"/>
    </source>
</evidence>
<dbReference type="PROSITE" id="PS50977">
    <property type="entry name" value="HTH_TETR_2"/>
    <property type="match status" value="1"/>
</dbReference>
<dbReference type="SUPFAM" id="SSF46689">
    <property type="entry name" value="Homeodomain-like"/>
    <property type="match status" value="1"/>
</dbReference>
<reference evidence="4" key="1">
    <citation type="submission" date="2019-07" db="EMBL/GenBank/DDBJ databases">
        <title>Genomic Encyclopedia of Type Strains, Phase IV (KMG-IV): sequencing the most valuable type-strain genomes for metagenomic binning, comparative biology and taxonomic classification.</title>
        <authorList>
            <person name="Goeker M."/>
        </authorList>
    </citation>
    <scope>NUCLEOTIDE SEQUENCE</scope>
    <source>
        <strain evidence="4">DSM 44596</strain>
    </source>
</reference>
<dbReference type="Gene3D" id="1.10.357.10">
    <property type="entry name" value="Tetracycline Repressor, domain 2"/>
    <property type="match status" value="1"/>
</dbReference>
<sequence length="213" mass="23114">MVKQARAELTRQQIVAGAAAQFEKTGYGSTSMSDIVEGAGTTKGALYFHFASKDELAQFVIAEQHRMSIESVEAISATSATPLEKTVMLTHEMARQIVEEPIVRAGIRLTLELSTFEGPVEPYADWINACTELVQQAKDSGQIKPSVDVAALGRFIPAAFTGVQLVSNVITRRTDLTERVDEMWQLLLPGIVSGPAVGDIDRLVKARWEPAAA</sequence>
<keyword evidence="1" id="KW-0805">Transcription regulation</keyword>
<accession>A0A652YN67</accession>
<dbReference type="PANTHER" id="PTHR30055">
    <property type="entry name" value="HTH-TYPE TRANSCRIPTIONAL REGULATOR RUTR"/>
    <property type="match status" value="1"/>
</dbReference>
<protein>
    <submittedName>
        <fullName evidence="4">TetR family transcriptional regulator</fullName>
    </submittedName>
</protein>
<evidence type="ECO:0000256" key="3">
    <source>
        <dbReference type="ARBA" id="ARBA00023163"/>
    </source>
</evidence>
<dbReference type="InterPro" id="IPR054126">
    <property type="entry name" value="CprB_TetR_C"/>
</dbReference>
<evidence type="ECO:0000256" key="1">
    <source>
        <dbReference type="ARBA" id="ARBA00023015"/>
    </source>
</evidence>
<dbReference type="InterPro" id="IPR009057">
    <property type="entry name" value="Homeodomain-like_sf"/>
</dbReference>